<name>A0A8H7EMM6_9FUNG</name>
<comment type="similarity">
    <text evidence="1">Belongs to the IFRD family.</text>
</comment>
<dbReference type="InterPro" id="IPR007701">
    <property type="entry name" value="Interferon-rel_develop_reg_N"/>
</dbReference>
<dbReference type="SUPFAM" id="SSF48371">
    <property type="entry name" value="ARM repeat"/>
    <property type="match status" value="1"/>
</dbReference>
<evidence type="ECO:0000256" key="1">
    <source>
        <dbReference type="ARBA" id="ARBA00008828"/>
    </source>
</evidence>
<evidence type="ECO:0000256" key="2">
    <source>
        <dbReference type="SAM" id="MobiDB-lite"/>
    </source>
</evidence>
<dbReference type="PANTHER" id="PTHR12354:SF1">
    <property type="entry name" value="INTERFERON-RELATED DEVELOPMENTAL REGULATOR 1"/>
    <property type="match status" value="1"/>
</dbReference>
<dbReference type="InterPro" id="IPR016024">
    <property type="entry name" value="ARM-type_fold"/>
</dbReference>
<dbReference type="InterPro" id="IPR011989">
    <property type="entry name" value="ARM-like"/>
</dbReference>
<keyword evidence="5" id="KW-1185">Reference proteome</keyword>
<evidence type="ECO:0000313" key="4">
    <source>
        <dbReference type="EMBL" id="KAF7723135.1"/>
    </source>
</evidence>
<protein>
    <submittedName>
        <fullName evidence="4">Interferon- developmental regulator 2</fullName>
    </submittedName>
</protein>
<dbReference type="OrthoDB" id="18978at2759"/>
<feature type="region of interest" description="Disordered" evidence="2">
    <location>
        <begin position="1"/>
        <end position="26"/>
    </location>
</feature>
<dbReference type="Proteomes" id="UP000605846">
    <property type="component" value="Unassembled WGS sequence"/>
</dbReference>
<sequence length="422" mass="47959">MPSHNPKRGQHKAQGEQEKRNLANQSWSDKINQAIDDLAINRTSVREEALDSLISGLLRHYAAEVIEPRNEELLILLKRSLSKGGSQRESCLAANAIALAFVNHGDMSLGEEEDLYQVILPTLKATLSNSTDITIKSNCIQTMALITFIAASDIDTQLVRNYLYDIIETEGEGLDTEGLSTQDIDQLLSAALRAYGLLYISSFSEGILQSDVIWEEIEKVMPLHEMLLESSDKDVRVAAGENIAVMFEIMRICVDLEDEDEEFDEEAEQYPEYDNMDGLLYTLKQLSVESGRRQTKSDRAEQKSVFRDVTKSVEEGIKPVEELKISGKVITFRGWSKILVLNAFRRSIGQGLQQHFKTNDLLRQIFHFSGRFSTQNTTDDDDDEEKHYLDDLSKVDKHYVYEERDKARSKQLRIARNGKDRA</sequence>
<dbReference type="Pfam" id="PF05004">
    <property type="entry name" value="IFRD"/>
    <property type="match status" value="1"/>
</dbReference>
<dbReference type="InterPro" id="IPR039777">
    <property type="entry name" value="IFRD"/>
</dbReference>
<dbReference type="Gene3D" id="1.25.10.10">
    <property type="entry name" value="Leucine-rich Repeat Variant"/>
    <property type="match status" value="1"/>
</dbReference>
<comment type="caution">
    <text evidence="4">The sequence shown here is derived from an EMBL/GenBank/DDBJ whole genome shotgun (WGS) entry which is preliminary data.</text>
</comment>
<dbReference type="EMBL" id="JABAYA010000162">
    <property type="protein sequence ID" value="KAF7723135.1"/>
    <property type="molecule type" value="Genomic_DNA"/>
</dbReference>
<accession>A0A8H7EMM6</accession>
<gene>
    <name evidence="4" type="primary">IFRD2</name>
    <name evidence="4" type="ORF">EC973_002317</name>
</gene>
<dbReference type="AlphaFoldDB" id="A0A8H7EMM6"/>
<organism evidence="4 5">
    <name type="scientific">Apophysomyces ossiformis</name>
    <dbReference type="NCBI Taxonomy" id="679940"/>
    <lineage>
        <taxon>Eukaryota</taxon>
        <taxon>Fungi</taxon>
        <taxon>Fungi incertae sedis</taxon>
        <taxon>Mucoromycota</taxon>
        <taxon>Mucoromycotina</taxon>
        <taxon>Mucoromycetes</taxon>
        <taxon>Mucorales</taxon>
        <taxon>Mucorineae</taxon>
        <taxon>Mucoraceae</taxon>
        <taxon>Apophysomyces</taxon>
    </lineage>
</organism>
<feature type="domain" description="Interferon-related developmental regulator N-terminal" evidence="3">
    <location>
        <begin position="14"/>
        <end position="314"/>
    </location>
</feature>
<evidence type="ECO:0000259" key="3">
    <source>
        <dbReference type="Pfam" id="PF05004"/>
    </source>
</evidence>
<dbReference type="PANTHER" id="PTHR12354">
    <property type="entry name" value="INTERFERON-RELATED DEVELOPMENTAL REGULATOR"/>
    <property type="match status" value="1"/>
</dbReference>
<reference evidence="4" key="1">
    <citation type="submission" date="2020-01" db="EMBL/GenBank/DDBJ databases">
        <title>Genome Sequencing of Three Apophysomyces-Like Fungal Strains Confirms a Novel Fungal Genus in the Mucoromycota with divergent Burkholderia-like Endosymbiotic Bacteria.</title>
        <authorList>
            <person name="Stajich J.E."/>
            <person name="Macias A.M."/>
            <person name="Carter-House D."/>
            <person name="Lovett B."/>
            <person name="Kasson L.R."/>
            <person name="Berry K."/>
            <person name="Grigoriev I."/>
            <person name="Chang Y."/>
            <person name="Spatafora J."/>
            <person name="Kasson M.T."/>
        </authorList>
    </citation>
    <scope>NUCLEOTIDE SEQUENCE</scope>
    <source>
        <strain evidence="4">NRRL A-21654</strain>
    </source>
</reference>
<proteinExistence type="inferred from homology"/>
<feature type="compositionally biased region" description="Basic residues" evidence="2">
    <location>
        <begin position="1"/>
        <end position="11"/>
    </location>
</feature>
<evidence type="ECO:0000313" key="5">
    <source>
        <dbReference type="Proteomes" id="UP000605846"/>
    </source>
</evidence>